<feature type="transmembrane region" description="Helical" evidence="1">
    <location>
        <begin position="168"/>
        <end position="188"/>
    </location>
</feature>
<evidence type="ECO:0000313" key="3">
    <source>
        <dbReference type="Proteomes" id="UP000823521"/>
    </source>
</evidence>
<feature type="transmembrane region" description="Helical" evidence="1">
    <location>
        <begin position="144"/>
        <end position="162"/>
    </location>
</feature>
<dbReference type="RefSeq" id="WP_208816352.1">
    <property type="nucleotide sequence ID" value="NZ_WVUH01000295.1"/>
</dbReference>
<evidence type="ECO:0008006" key="4">
    <source>
        <dbReference type="Google" id="ProtNLM"/>
    </source>
</evidence>
<keyword evidence="1" id="KW-0472">Membrane</keyword>
<dbReference type="EMBL" id="WVUH01000295">
    <property type="protein sequence ID" value="MBO4209384.1"/>
    <property type="molecule type" value="Genomic_DNA"/>
</dbReference>
<protein>
    <recommendedName>
        <fullName evidence="4">PAP2 superfamily protein</fullName>
    </recommendedName>
</protein>
<accession>A0ABS3VXX0</accession>
<sequence length="220" mass="22388">MTFVLIMVAAGLLALALLAVRLRDRAGAAAVLAAVVCVAVAYDNFAVAAGRSIGDGDLLRLVSTGRFWLHALVTPLLVPLGWALAVRLGALRSTGRGPVVLVGLVTAALVLVGVGTEIVGLRLERRTYADTLRHVNAAAEGPPVAALVTIALLTVLGVLVAVRGGGPWLLVGAVVMLVAAALGTRAFWLGNLGELALLGGTVGTAYRGTRRPATGGRPGR</sequence>
<reference evidence="2 3" key="1">
    <citation type="submission" date="2019-12" db="EMBL/GenBank/DDBJ databases">
        <title>Whole genome sequencing of endophytic Actinobacterium Micromonospora sp. MPMI6T.</title>
        <authorList>
            <person name="Evv R."/>
            <person name="Podile A.R."/>
        </authorList>
    </citation>
    <scope>NUCLEOTIDE SEQUENCE [LARGE SCALE GENOMIC DNA]</scope>
    <source>
        <strain evidence="2 3">MPMI6</strain>
    </source>
</reference>
<feature type="transmembrane region" description="Helical" evidence="1">
    <location>
        <begin position="100"/>
        <end position="123"/>
    </location>
</feature>
<keyword evidence="1" id="KW-1133">Transmembrane helix</keyword>
<feature type="transmembrane region" description="Helical" evidence="1">
    <location>
        <begin position="67"/>
        <end position="88"/>
    </location>
</feature>
<name>A0ABS3VXX0_MICEH</name>
<gene>
    <name evidence="2" type="ORF">GSF22_25810</name>
</gene>
<evidence type="ECO:0000313" key="2">
    <source>
        <dbReference type="EMBL" id="MBO4209384.1"/>
    </source>
</evidence>
<keyword evidence="3" id="KW-1185">Reference proteome</keyword>
<proteinExistence type="predicted"/>
<evidence type="ECO:0000256" key="1">
    <source>
        <dbReference type="SAM" id="Phobius"/>
    </source>
</evidence>
<feature type="transmembrane region" description="Helical" evidence="1">
    <location>
        <begin position="29"/>
        <end position="47"/>
    </location>
</feature>
<comment type="caution">
    <text evidence="2">The sequence shown here is derived from an EMBL/GenBank/DDBJ whole genome shotgun (WGS) entry which is preliminary data.</text>
</comment>
<dbReference type="Proteomes" id="UP000823521">
    <property type="component" value="Unassembled WGS sequence"/>
</dbReference>
<organism evidence="2 3">
    <name type="scientific">Micromonospora echinofusca</name>
    <dbReference type="NCBI Taxonomy" id="47858"/>
    <lineage>
        <taxon>Bacteria</taxon>
        <taxon>Bacillati</taxon>
        <taxon>Actinomycetota</taxon>
        <taxon>Actinomycetes</taxon>
        <taxon>Micromonosporales</taxon>
        <taxon>Micromonosporaceae</taxon>
        <taxon>Micromonospora</taxon>
    </lineage>
</organism>
<keyword evidence="1" id="KW-0812">Transmembrane</keyword>